<dbReference type="GO" id="GO:0000976">
    <property type="term" value="F:transcription cis-regulatory region binding"/>
    <property type="evidence" value="ECO:0007669"/>
    <property type="project" value="TreeGrafter"/>
</dbReference>
<dbReference type="SUPFAM" id="SSF46689">
    <property type="entry name" value="Homeodomain-like"/>
    <property type="match status" value="1"/>
</dbReference>
<dbReference type="InterPro" id="IPR009057">
    <property type="entry name" value="Homeodomain-like_sf"/>
</dbReference>
<dbReference type="Pfam" id="PF00440">
    <property type="entry name" value="TetR_N"/>
    <property type="match status" value="1"/>
</dbReference>
<name>A0A516RE01_STRST</name>
<keyword evidence="2 4" id="KW-0238">DNA-binding</keyword>
<dbReference type="Gene3D" id="1.10.357.10">
    <property type="entry name" value="Tetracycline Repressor, domain 2"/>
    <property type="match status" value="1"/>
</dbReference>
<dbReference type="InterPro" id="IPR001647">
    <property type="entry name" value="HTH_TetR"/>
</dbReference>
<dbReference type="InterPro" id="IPR050109">
    <property type="entry name" value="HTH-type_TetR-like_transc_reg"/>
</dbReference>
<keyword evidence="1" id="KW-0805">Transcription regulation</keyword>
<dbReference type="AlphaFoldDB" id="A0A516RE01"/>
<reference evidence="6 7" key="1">
    <citation type="journal article" date="2019" name="J. Ind. Microbiol. Biotechnol.">
        <title>The complete genomic sequence of Streptomyces spectabilis NRRL-2792 and identification of secondary metabolite biosynthetic gene clusters.</title>
        <authorList>
            <person name="Sinha A."/>
            <person name="Phillips-Salemka S."/>
            <person name="Niraula T.A."/>
            <person name="Short K.A."/>
            <person name="Niraula N.P."/>
        </authorList>
    </citation>
    <scope>NUCLEOTIDE SEQUENCE [LARGE SCALE GENOMIC DNA]</scope>
    <source>
        <strain evidence="6 7">NRRL 2792</strain>
    </source>
</reference>
<evidence type="ECO:0000313" key="6">
    <source>
        <dbReference type="EMBL" id="QDQ13875.1"/>
    </source>
</evidence>
<sequence>MDTARAAAPLSLRERKKLRTRQALIDTALELFTERGFDHVTLDELCDAVEVSKRTFFRTFTSKEDVAMAPLHDLWTAFLDELGTARPDGGPLSELLRDVLLTALDRMPGEEWAHRVLLSRRLAAHHPSMDAHGLAFCDRTGRAALDVVVRRFDLGGAAHDPDRLRAHLAVDLLVAAWHRGLEAWTAEAGTPARADLAAAFRRACAALPESLALTARAKAD</sequence>
<evidence type="ECO:0000313" key="7">
    <source>
        <dbReference type="Proteomes" id="UP000316806"/>
    </source>
</evidence>
<dbReference type="Proteomes" id="UP000316806">
    <property type="component" value="Chromosome"/>
</dbReference>
<dbReference type="EMBL" id="CP040916">
    <property type="protein sequence ID" value="QDQ13875.1"/>
    <property type="molecule type" value="Genomic_DNA"/>
</dbReference>
<dbReference type="PRINTS" id="PR00455">
    <property type="entry name" value="HTHTETR"/>
</dbReference>
<dbReference type="RefSeq" id="WP_144321119.1">
    <property type="nucleotide sequence ID" value="NZ_CP040916.1"/>
</dbReference>
<dbReference type="PROSITE" id="PS50977">
    <property type="entry name" value="HTH_TETR_2"/>
    <property type="match status" value="1"/>
</dbReference>
<evidence type="ECO:0000256" key="1">
    <source>
        <dbReference type="ARBA" id="ARBA00023015"/>
    </source>
</evidence>
<evidence type="ECO:0000259" key="5">
    <source>
        <dbReference type="PROSITE" id="PS50977"/>
    </source>
</evidence>
<evidence type="ECO:0000256" key="3">
    <source>
        <dbReference type="ARBA" id="ARBA00023163"/>
    </source>
</evidence>
<feature type="domain" description="HTH tetR-type" evidence="5">
    <location>
        <begin position="18"/>
        <end position="78"/>
    </location>
</feature>
<keyword evidence="3" id="KW-0804">Transcription</keyword>
<dbReference type="PANTHER" id="PTHR30055">
    <property type="entry name" value="HTH-TYPE TRANSCRIPTIONAL REGULATOR RUTR"/>
    <property type="match status" value="1"/>
</dbReference>
<accession>A0A516RE01</accession>
<dbReference type="GO" id="GO:0003700">
    <property type="term" value="F:DNA-binding transcription factor activity"/>
    <property type="evidence" value="ECO:0007669"/>
    <property type="project" value="TreeGrafter"/>
</dbReference>
<evidence type="ECO:0000256" key="4">
    <source>
        <dbReference type="PROSITE-ProRule" id="PRU00335"/>
    </source>
</evidence>
<organism evidence="6 7">
    <name type="scientific">Streptomyces spectabilis</name>
    <dbReference type="NCBI Taxonomy" id="68270"/>
    <lineage>
        <taxon>Bacteria</taxon>
        <taxon>Bacillati</taxon>
        <taxon>Actinomycetota</taxon>
        <taxon>Actinomycetes</taxon>
        <taxon>Kitasatosporales</taxon>
        <taxon>Streptomycetaceae</taxon>
        <taxon>Streptomyces</taxon>
    </lineage>
</organism>
<evidence type="ECO:0000256" key="2">
    <source>
        <dbReference type="ARBA" id="ARBA00023125"/>
    </source>
</evidence>
<proteinExistence type="predicted"/>
<feature type="DNA-binding region" description="H-T-H motif" evidence="4">
    <location>
        <begin position="41"/>
        <end position="60"/>
    </location>
</feature>
<dbReference type="PANTHER" id="PTHR30055:SF238">
    <property type="entry name" value="MYCOFACTOCIN BIOSYNTHESIS TRANSCRIPTIONAL REGULATOR MFTR-RELATED"/>
    <property type="match status" value="1"/>
</dbReference>
<protein>
    <submittedName>
        <fullName evidence="6">TetR family transcriptional regulator</fullName>
    </submittedName>
</protein>
<gene>
    <name evidence="6" type="ORF">FH965_27650</name>
</gene>